<sequence length="74" mass="8396">MSQTISDFIGFFKPDKGKKVSDIRSIMQKALNIIGEQDKINGIEVDLRCQSDTRIETHVSELVQVFLSILENAR</sequence>
<proteinExistence type="predicted"/>
<reference evidence="1 2" key="1">
    <citation type="submission" date="2015-02" db="EMBL/GenBank/DDBJ databases">
        <title>Single-cell genomics of uncultivated deep-branching MTB reveals a conserved set of magnetosome genes.</title>
        <authorList>
            <person name="Kolinko S."/>
            <person name="Richter M."/>
            <person name="Glockner F.O."/>
            <person name="Brachmann A."/>
            <person name="Schuler D."/>
        </authorList>
    </citation>
    <scope>NUCLEOTIDE SEQUENCE [LARGE SCALE GENOMIC DNA]</scope>
    <source>
        <strain evidence="1">TM-1</strain>
    </source>
</reference>
<name>A0A0F3GXZ9_9BACT</name>
<comment type="caution">
    <text evidence="1">The sequence shown here is derived from an EMBL/GenBank/DDBJ whole genome shotgun (WGS) entry which is preliminary data.</text>
</comment>
<organism evidence="1 2">
    <name type="scientific">Candidatus Magnetobacterium bavaricum</name>
    <dbReference type="NCBI Taxonomy" id="29290"/>
    <lineage>
        <taxon>Bacteria</taxon>
        <taxon>Pseudomonadati</taxon>
        <taxon>Nitrospirota</taxon>
        <taxon>Thermodesulfovibrionia</taxon>
        <taxon>Thermodesulfovibrionales</taxon>
        <taxon>Candidatus Magnetobacteriaceae</taxon>
        <taxon>Candidatus Magnetobacterium</taxon>
    </lineage>
</organism>
<protein>
    <submittedName>
        <fullName evidence="1">Response regulator receiver</fullName>
    </submittedName>
</protein>
<accession>A0A0F3GXZ9</accession>
<dbReference type="InterPro" id="IPR036890">
    <property type="entry name" value="HATPase_C_sf"/>
</dbReference>
<dbReference type="Proteomes" id="UP000033423">
    <property type="component" value="Unassembled WGS sequence"/>
</dbReference>
<feature type="non-terminal residue" evidence="1">
    <location>
        <position position="74"/>
    </location>
</feature>
<evidence type="ECO:0000313" key="2">
    <source>
        <dbReference type="Proteomes" id="UP000033423"/>
    </source>
</evidence>
<evidence type="ECO:0000313" key="1">
    <source>
        <dbReference type="EMBL" id="KJU86732.1"/>
    </source>
</evidence>
<dbReference type="Gene3D" id="3.30.565.10">
    <property type="entry name" value="Histidine kinase-like ATPase, C-terminal domain"/>
    <property type="match status" value="1"/>
</dbReference>
<keyword evidence="2" id="KW-1185">Reference proteome</keyword>
<dbReference type="EMBL" id="LACI01000477">
    <property type="protein sequence ID" value="KJU86732.1"/>
    <property type="molecule type" value="Genomic_DNA"/>
</dbReference>
<gene>
    <name evidence="1" type="ORF">MBAV_001074</name>
</gene>
<dbReference type="AlphaFoldDB" id="A0A0F3GXZ9"/>